<protein>
    <submittedName>
        <fullName evidence="2">Uncharacterized protein</fullName>
    </submittedName>
</protein>
<dbReference type="EMBL" id="JAEAOA010000938">
    <property type="protein sequence ID" value="KAK3610988.1"/>
    <property type="molecule type" value="Genomic_DNA"/>
</dbReference>
<dbReference type="AlphaFoldDB" id="A0AAE0TK06"/>
<gene>
    <name evidence="2" type="ORF">CHS0354_015104</name>
</gene>
<feature type="compositionally biased region" description="Polar residues" evidence="1">
    <location>
        <begin position="117"/>
        <end position="132"/>
    </location>
</feature>
<organism evidence="2 3">
    <name type="scientific">Potamilus streckersoni</name>
    <dbReference type="NCBI Taxonomy" id="2493646"/>
    <lineage>
        <taxon>Eukaryota</taxon>
        <taxon>Metazoa</taxon>
        <taxon>Spiralia</taxon>
        <taxon>Lophotrochozoa</taxon>
        <taxon>Mollusca</taxon>
        <taxon>Bivalvia</taxon>
        <taxon>Autobranchia</taxon>
        <taxon>Heteroconchia</taxon>
        <taxon>Palaeoheterodonta</taxon>
        <taxon>Unionida</taxon>
        <taxon>Unionoidea</taxon>
        <taxon>Unionidae</taxon>
        <taxon>Ambleminae</taxon>
        <taxon>Lampsilini</taxon>
        <taxon>Potamilus</taxon>
    </lineage>
</organism>
<reference evidence="2" key="1">
    <citation type="journal article" date="2021" name="Genome Biol. Evol.">
        <title>A High-Quality Reference Genome for a Parasitic Bivalve with Doubly Uniparental Inheritance (Bivalvia: Unionida).</title>
        <authorList>
            <person name="Smith C.H."/>
        </authorList>
    </citation>
    <scope>NUCLEOTIDE SEQUENCE</scope>
    <source>
        <strain evidence="2">CHS0354</strain>
    </source>
</reference>
<feature type="compositionally biased region" description="Polar residues" evidence="1">
    <location>
        <begin position="75"/>
        <end position="91"/>
    </location>
</feature>
<reference evidence="2" key="3">
    <citation type="submission" date="2023-05" db="EMBL/GenBank/DDBJ databases">
        <authorList>
            <person name="Smith C.H."/>
        </authorList>
    </citation>
    <scope>NUCLEOTIDE SEQUENCE</scope>
    <source>
        <strain evidence="2">CHS0354</strain>
        <tissue evidence="2">Mantle</tissue>
    </source>
</reference>
<reference evidence="2" key="2">
    <citation type="journal article" date="2021" name="Genome Biol. Evol.">
        <title>Developing a high-quality reference genome for a parasitic bivalve with doubly uniparental inheritance (Bivalvia: Unionida).</title>
        <authorList>
            <person name="Smith C.H."/>
        </authorList>
    </citation>
    <scope>NUCLEOTIDE SEQUENCE</scope>
    <source>
        <strain evidence="2">CHS0354</strain>
        <tissue evidence="2">Mantle</tissue>
    </source>
</reference>
<feature type="compositionally biased region" description="Low complexity" evidence="1">
    <location>
        <begin position="63"/>
        <end position="74"/>
    </location>
</feature>
<evidence type="ECO:0000256" key="1">
    <source>
        <dbReference type="SAM" id="MobiDB-lite"/>
    </source>
</evidence>
<feature type="region of interest" description="Disordered" evidence="1">
    <location>
        <begin position="1"/>
        <end position="208"/>
    </location>
</feature>
<proteinExistence type="predicted"/>
<feature type="compositionally biased region" description="Polar residues" evidence="1">
    <location>
        <begin position="98"/>
        <end position="110"/>
    </location>
</feature>
<comment type="caution">
    <text evidence="2">The sequence shown here is derived from an EMBL/GenBank/DDBJ whole genome shotgun (WGS) entry which is preliminary data.</text>
</comment>
<feature type="compositionally biased region" description="Polar residues" evidence="1">
    <location>
        <begin position="39"/>
        <end position="62"/>
    </location>
</feature>
<keyword evidence="3" id="KW-1185">Reference proteome</keyword>
<evidence type="ECO:0000313" key="2">
    <source>
        <dbReference type="EMBL" id="KAK3610988.1"/>
    </source>
</evidence>
<name>A0AAE0TK06_9BIVA</name>
<dbReference type="Proteomes" id="UP001195483">
    <property type="component" value="Unassembled WGS sequence"/>
</dbReference>
<sequence>MASDIMSQDVPPPLPSRNPPRNKTVSNEHPHRPLPDVPNNATLPSRKNSNSAQFSTDTYPRRSQQMSVDSSSTSYTNVTPHVGSSTVQSSEAPPPLPQRNNLTRSASSAKKSFRHPQVSSVATSHSHLVQESNVREAPPPPSLATLPRRKDQDEMETRFRFHSLEDFPKPDPMKEAMKTYPSHKVSNGSSSAKDAKSRRPPKQPLPAL</sequence>
<accession>A0AAE0TK06</accession>
<feature type="compositionally biased region" description="Basic and acidic residues" evidence="1">
    <location>
        <begin position="148"/>
        <end position="177"/>
    </location>
</feature>
<evidence type="ECO:0000313" key="3">
    <source>
        <dbReference type="Proteomes" id="UP001195483"/>
    </source>
</evidence>